<dbReference type="SFLD" id="SFLDG01140">
    <property type="entry name" value="C2.B:_Phosphomannomutase_and_P"/>
    <property type="match status" value="1"/>
</dbReference>
<dbReference type="CDD" id="cd07516">
    <property type="entry name" value="HAD_Pase"/>
    <property type="match status" value="1"/>
</dbReference>
<dbReference type="GO" id="GO:0000287">
    <property type="term" value="F:magnesium ion binding"/>
    <property type="evidence" value="ECO:0007669"/>
    <property type="project" value="TreeGrafter"/>
</dbReference>
<gene>
    <name evidence="1" type="ORF">J0B03_10820</name>
</gene>
<dbReference type="PANTHER" id="PTHR10000">
    <property type="entry name" value="PHOSPHOSERINE PHOSPHATASE"/>
    <property type="match status" value="1"/>
</dbReference>
<sequence>MKYKFIAVDIDGTLLNSKGELTPKTRKWIHRVWKDGILFAISTGRPIQGVMPLIEEIGLDLPLITYNGSMVLMANSKEIIYQRVMKPEAVREVYRLGEKEDLTMILWSENTLFTNRIDGRSKDYASLTGTPLQLVDSLASIEKRITKMLWYDEVDRIQQLAGSIPTVLMNKEVVSHTSLPYFLEFVDRQASKAIAIDVLVRKYGIKREEVMAIGDSYNDASMLEYAGLGVAMGNAPEKIKRLADVVTTGCDEEGVAHAIEKYIYGGLSDERDTDQQVL</sequence>
<dbReference type="EMBL" id="CP071444">
    <property type="protein sequence ID" value="QSX08268.1"/>
    <property type="molecule type" value="Genomic_DNA"/>
</dbReference>
<dbReference type="KEGG" id="alka:J0B03_10820"/>
<dbReference type="PROSITE" id="PS01229">
    <property type="entry name" value="COF_2"/>
    <property type="match status" value="1"/>
</dbReference>
<dbReference type="Gene3D" id="3.30.1240.10">
    <property type="match status" value="1"/>
</dbReference>
<dbReference type="InterPro" id="IPR036412">
    <property type="entry name" value="HAD-like_sf"/>
</dbReference>
<dbReference type="GO" id="GO:0005829">
    <property type="term" value="C:cytosol"/>
    <property type="evidence" value="ECO:0007669"/>
    <property type="project" value="TreeGrafter"/>
</dbReference>
<dbReference type="InterPro" id="IPR023214">
    <property type="entry name" value="HAD_sf"/>
</dbReference>
<keyword evidence="2" id="KW-1185">Reference proteome</keyword>
<dbReference type="InterPro" id="IPR006379">
    <property type="entry name" value="HAD-SF_hydro_IIB"/>
</dbReference>
<organism evidence="1 2">
    <name type="scientific">Alkalibacter rhizosphaerae</name>
    <dbReference type="NCBI Taxonomy" id="2815577"/>
    <lineage>
        <taxon>Bacteria</taxon>
        <taxon>Bacillati</taxon>
        <taxon>Bacillota</taxon>
        <taxon>Clostridia</taxon>
        <taxon>Eubacteriales</taxon>
        <taxon>Eubacteriaceae</taxon>
        <taxon>Alkalibacter</taxon>
    </lineage>
</organism>
<dbReference type="AlphaFoldDB" id="A0A974XH71"/>
<dbReference type="RefSeq" id="WP_207299610.1">
    <property type="nucleotide sequence ID" value="NZ_CP071444.1"/>
</dbReference>
<dbReference type="PROSITE" id="PS01228">
    <property type="entry name" value="COF_1"/>
    <property type="match status" value="1"/>
</dbReference>
<evidence type="ECO:0000313" key="2">
    <source>
        <dbReference type="Proteomes" id="UP000663499"/>
    </source>
</evidence>
<name>A0A974XH71_9FIRM</name>
<dbReference type="Pfam" id="PF08282">
    <property type="entry name" value="Hydrolase_3"/>
    <property type="match status" value="1"/>
</dbReference>
<dbReference type="InterPro" id="IPR000150">
    <property type="entry name" value="Cof"/>
</dbReference>
<dbReference type="NCBIfam" id="TIGR00099">
    <property type="entry name" value="Cof-subfamily"/>
    <property type="match status" value="1"/>
</dbReference>
<dbReference type="SFLD" id="SFLDS00003">
    <property type="entry name" value="Haloacid_Dehalogenase"/>
    <property type="match status" value="1"/>
</dbReference>
<dbReference type="NCBIfam" id="TIGR01484">
    <property type="entry name" value="HAD-SF-IIB"/>
    <property type="match status" value="1"/>
</dbReference>
<dbReference type="Proteomes" id="UP000663499">
    <property type="component" value="Chromosome"/>
</dbReference>
<evidence type="ECO:0000313" key="1">
    <source>
        <dbReference type="EMBL" id="QSX08268.1"/>
    </source>
</evidence>
<dbReference type="GO" id="GO:0016791">
    <property type="term" value="F:phosphatase activity"/>
    <property type="evidence" value="ECO:0007669"/>
    <property type="project" value="TreeGrafter"/>
</dbReference>
<protein>
    <submittedName>
        <fullName evidence="1">HAD family phosphatase</fullName>
    </submittedName>
</protein>
<reference evidence="1" key="1">
    <citation type="submission" date="2021-03" db="EMBL/GenBank/DDBJ databases">
        <title>Alkalibacter marinus sp. nov., isolated from tidal flat sediment.</title>
        <authorList>
            <person name="Namirimu T."/>
            <person name="Yang J.-A."/>
            <person name="Yang S.-H."/>
            <person name="Kim Y.-J."/>
            <person name="Kwon K.K."/>
        </authorList>
    </citation>
    <scope>NUCLEOTIDE SEQUENCE</scope>
    <source>
        <strain evidence="1">ES005</strain>
    </source>
</reference>
<dbReference type="SUPFAM" id="SSF56784">
    <property type="entry name" value="HAD-like"/>
    <property type="match status" value="1"/>
</dbReference>
<dbReference type="PANTHER" id="PTHR10000:SF8">
    <property type="entry name" value="HAD SUPERFAMILY HYDROLASE-LIKE, TYPE 3"/>
    <property type="match status" value="1"/>
</dbReference>
<accession>A0A974XH71</accession>
<dbReference type="SFLD" id="SFLDG01144">
    <property type="entry name" value="C2.B.4:_PGP_Like"/>
    <property type="match status" value="1"/>
</dbReference>
<dbReference type="Gene3D" id="3.40.50.1000">
    <property type="entry name" value="HAD superfamily/HAD-like"/>
    <property type="match status" value="1"/>
</dbReference>
<proteinExistence type="predicted"/>